<dbReference type="RefSeq" id="WP_204029081.1">
    <property type="nucleotide sequence ID" value="NZ_BOOW01000030.1"/>
</dbReference>
<accession>A0A919RIJ4</accession>
<keyword evidence="1" id="KW-0812">Transmembrane</keyword>
<proteinExistence type="predicted"/>
<dbReference type="Pfam" id="PF03334">
    <property type="entry name" value="PhaG_MnhG_YufB"/>
    <property type="match status" value="1"/>
</dbReference>
<comment type="caution">
    <text evidence="2">The sequence shown here is derived from an EMBL/GenBank/DDBJ whole genome shotgun (WGS) entry which is preliminary data.</text>
</comment>
<sequence>MTTLAQVLVWTGVAVTVAAATGLLTTAGTRRLHFVAAITTCGVPLVVAGLMAGAAAVPDALKLAVIGLLLVATGPATVVAAARAMRNPDG</sequence>
<gene>
    <name evidence="2" type="ORF">Ssi02_47560</name>
</gene>
<keyword evidence="1" id="KW-0472">Membrane</keyword>
<keyword evidence="1" id="KW-1133">Transmembrane helix</keyword>
<dbReference type="Proteomes" id="UP000606172">
    <property type="component" value="Unassembled WGS sequence"/>
</dbReference>
<reference evidence="2" key="1">
    <citation type="submission" date="2021-01" db="EMBL/GenBank/DDBJ databases">
        <title>Whole genome shotgun sequence of Sinosporangium siamense NBRC 109515.</title>
        <authorList>
            <person name="Komaki H."/>
            <person name="Tamura T."/>
        </authorList>
    </citation>
    <scope>NUCLEOTIDE SEQUENCE</scope>
    <source>
        <strain evidence="2">NBRC 109515</strain>
    </source>
</reference>
<organism evidence="2 3">
    <name type="scientific">Sinosporangium siamense</name>
    <dbReference type="NCBI Taxonomy" id="1367973"/>
    <lineage>
        <taxon>Bacteria</taxon>
        <taxon>Bacillati</taxon>
        <taxon>Actinomycetota</taxon>
        <taxon>Actinomycetes</taxon>
        <taxon>Streptosporangiales</taxon>
        <taxon>Streptosporangiaceae</taxon>
        <taxon>Sinosporangium</taxon>
    </lineage>
</organism>
<feature type="transmembrane region" description="Helical" evidence="1">
    <location>
        <begin position="6"/>
        <end position="27"/>
    </location>
</feature>
<dbReference type="InterPro" id="IPR005133">
    <property type="entry name" value="PhaG_MnhG_YufB"/>
</dbReference>
<evidence type="ECO:0000256" key="1">
    <source>
        <dbReference type="SAM" id="Phobius"/>
    </source>
</evidence>
<protein>
    <recommendedName>
        <fullName evidence="4">Monovalent cation/H(+) antiporter subunit G</fullName>
    </recommendedName>
</protein>
<keyword evidence="3" id="KW-1185">Reference proteome</keyword>
<dbReference type="GO" id="GO:0098662">
    <property type="term" value="P:inorganic cation transmembrane transport"/>
    <property type="evidence" value="ECO:0007669"/>
    <property type="project" value="InterPro"/>
</dbReference>
<name>A0A919RIJ4_9ACTN</name>
<feature type="transmembrane region" description="Helical" evidence="1">
    <location>
        <begin position="34"/>
        <end position="57"/>
    </location>
</feature>
<dbReference type="EMBL" id="BOOW01000030">
    <property type="protein sequence ID" value="GII94525.1"/>
    <property type="molecule type" value="Genomic_DNA"/>
</dbReference>
<evidence type="ECO:0000313" key="3">
    <source>
        <dbReference type="Proteomes" id="UP000606172"/>
    </source>
</evidence>
<dbReference type="AlphaFoldDB" id="A0A919RIJ4"/>
<evidence type="ECO:0000313" key="2">
    <source>
        <dbReference type="EMBL" id="GII94525.1"/>
    </source>
</evidence>
<feature type="transmembrane region" description="Helical" evidence="1">
    <location>
        <begin position="63"/>
        <end position="82"/>
    </location>
</feature>
<dbReference type="GO" id="GO:0015297">
    <property type="term" value="F:antiporter activity"/>
    <property type="evidence" value="ECO:0007669"/>
    <property type="project" value="InterPro"/>
</dbReference>
<evidence type="ECO:0008006" key="4">
    <source>
        <dbReference type="Google" id="ProtNLM"/>
    </source>
</evidence>